<proteinExistence type="predicted"/>
<dbReference type="InterPro" id="IPR041078">
    <property type="entry name" value="Plavaka"/>
</dbReference>
<comment type="caution">
    <text evidence="1">The sequence shown here is derived from an EMBL/GenBank/DDBJ whole genome shotgun (WGS) entry which is preliminary data.</text>
</comment>
<reference evidence="1 2" key="1">
    <citation type="submission" date="2024-05" db="EMBL/GenBank/DDBJ databases">
        <title>A draft genome resource for the thread blight pathogen Marasmius tenuissimus strain MS-2.</title>
        <authorList>
            <person name="Yulfo-Soto G.E."/>
            <person name="Baruah I.K."/>
            <person name="Amoako-Attah I."/>
            <person name="Bukari Y."/>
            <person name="Meinhardt L.W."/>
            <person name="Bailey B.A."/>
            <person name="Cohen S.P."/>
        </authorList>
    </citation>
    <scope>NUCLEOTIDE SEQUENCE [LARGE SCALE GENOMIC DNA]</scope>
    <source>
        <strain evidence="1 2">MS-2</strain>
    </source>
</reference>
<gene>
    <name evidence="1" type="ORF">AAF712_015842</name>
</gene>
<protein>
    <submittedName>
        <fullName evidence="1">Uncharacterized protein</fullName>
    </submittedName>
</protein>
<evidence type="ECO:0000313" key="1">
    <source>
        <dbReference type="EMBL" id="KAL0057521.1"/>
    </source>
</evidence>
<organism evidence="1 2">
    <name type="scientific">Marasmius tenuissimus</name>
    <dbReference type="NCBI Taxonomy" id="585030"/>
    <lineage>
        <taxon>Eukaryota</taxon>
        <taxon>Fungi</taxon>
        <taxon>Dikarya</taxon>
        <taxon>Basidiomycota</taxon>
        <taxon>Agaricomycotina</taxon>
        <taxon>Agaricomycetes</taxon>
        <taxon>Agaricomycetidae</taxon>
        <taxon>Agaricales</taxon>
        <taxon>Marasmiineae</taxon>
        <taxon>Marasmiaceae</taxon>
        <taxon>Marasmius</taxon>
    </lineage>
</organism>
<dbReference type="EMBL" id="JBBXMP010000507">
    <property type="protein sequence ID" value="KAL0057521.1"/>
    <property type="molecule type" value="Genomic_DNA"/>
</dbReference>
<dbReference type="Proteomes" id="UP001437256">
    <property type="component" value="Unassembled WGS sequence"/>
</dbReference>
<dbReference type="Pfam" id="PF18759">
    <property type="entry name" value="Plavaka"/>
    <property type="match status" value="1"/>
</dbReference>
<evidence type="ECO:0000313" key="2">
    <source>
        <dbReference type="Proteomes" id="UP001437256"/>
    </source>
</evidence>
<keyword evidence="2" id="KW-1185">Reference proteome</keyword>
<name>A0ABR2Z7F8_9AGAR</name>
<accession>A0ABR2Z7F8</accession>
<sequence length="95" mass="10938">MGIIGIMLSSDLTQLANFGEASPWPAHLMFANWSKYTHLKLSSLAMNHIIYFPLLPKTAQEHYKHHFKKMATDAELQFCKVELLQAVWHLLISDK</sequence>